<evidence type="ECO:0000256" key="1">
    <source>
        <dbReference type="ARBA" id="ARBA00022553"/>
    </source>
</evidence>
<accession>A0AAJ6CUP9</accession>
<organism evidence="4 5">
    <name type="scientific">Candidatus Lucifugimonas marina</name>
    <dbReference type="NCBI Taxonomy" id="3038979"/>
    <lineage>
        <taxon>Bacteria</taxon>
        <taxon>Bacillati</taxon>
        <taxon>Chloroflexota</taxon>
        <taxon>Dehalococcoidia</taxon>
        <taxon>SAR202 cluster</taxon>
        <taxon>Candidatus Lucifugimonadales</taxon>
        <taxon>Candidatus Lucifugimonadaceae</taxon>
        <taxon>Candidatus Lucifugimonas</taxon>
    </lineage>
</organism>
<evidence type="ECO:0000313" key="6">
    <source>
        <dbReference type="Proteomes" id="UP001321249"/>
    </source>
</evidence>
<keyword evidence="5" id="KW-1185">Reference proteome</keyword>
<dbReference type="InterPro" id="IPR001789">
    <property type="entry name" value="Sig_transdc_resp-reg_receiver"/>
</dbReference>
<reference evidence="5 6" key="1">
    <citation type="submission" date="2019-11" db="EMBL/GenBank/DDBJ databases">
        <authorList>
            <person name="Cho J.-C."/>
        </authorList>
    </citation>
    <scope>NUCLEOTIDE SEQUENCE [LARGE SCALE GENOMIC DNA]</scope>
    <source>
        <strain evidence="4 5">JH1073</strain>
        <strain evidence="3 6">JH702</strain>
    </source>
</reference>
<feature type="domain" description="Response regulatory" evidence="2">
    <location>
        <begin position="8"/>
        <end position="99"/>
    </location>
</feature>
<evidence type="ECO:0000313" key="5">
    <source>
        <dbReference type="Proteomes" id="UP001219901"/>
    </source>
</evidence>
<keyword evidence="1" id="KW-0597">Phosphoprotein</keyword>
<gene>
    <name evidence="3" type="ORF">GKO46_01770</name>
    <name evidence="4" type="ORF">GKO48_07500</name>
</gene>
<dbReference type="Pfam" id="PF00072">
    <property type="entry name" value="Response_reg"/>
    <property type="match status" value="1"/>
</dbReference>
<reference evidence="4" key="2">
    <citation type="journal article" date="2023" name="Nat. Commun.">
        <title>Cultivation of marine bacteria of the SAR202 clade.</title>
        <authorList>
            <person name="Lim Y."/>
            <person name="Seo J.H."/>
            <person name="Giovannoni S.J."/>
            <person name="Kang I."/>
            <person name="Cho J.C."/>
        </authorList>
    </citation>
    <scope>NUCLEOTIDE SEQUENCE</scope>
    <source>
        <strain evidence="4">JH1073</strain>
    </source>
</reference>
<evidence type="ECO:0000313" key="3">
    <source>
        <dbReference type="EMBL" id="MDG0865800.1"/>
    </source>
</evidence>
<reference evidence="5" key="3">
    <citation type="submission" date="2023-06" db="EMBL/GenBank/DDBJ databases">
        <title>Pangenomics reveal diversification of enzyme families and niche specialization in globally abundant SAR202 bacteria.</title>
        <authorList>
            <person name="Saw J.H.W."/>
        </authorList>
    </citation>
    <scope>NUCLEOTIDE SEQUENCE [LARGE SCALE GENOMIC DNA]</scope>
    <source>
        <strain evidence="5">JH1073</strain>
    </source>
</reference>
<dbReference type="AlphaFoldDB" id="A0AAJ6CUP9"/>
<name>A0AAJ6CUP9_9CHLR</name>
<dbReference type="SUPFAM" id="SSF52172">
    <property type="entry name" value="CheY-like"/>
    <property type="match status" value="1"/>
</dbReference>
<evidence type="ECO:0000313" key="4">
    <source>
        <dbReference type="EMBL" id="WFG39469.1"/>
    </source>
</evidence>
<sequence>MNRRSTSILVVEDNAGDARLIQEYLRESQTLNAELENVITIAEAVEALGRTKFDVVLLDLSLSDSSGLGSVRVLTRVSKSVPIVVLSGNEDHELVLQSVQ</sequence>
<evidence type="ECO:0000259" key="2">
    <source>
        <dbReference type="Pfam" id="PF00072"/>
    </source>
</evidence>
<proteinExistence type="predicted"/>
<protein>
    <submittedName>
        <fullName evidence="4">Response regulator</fullName>
    </submittedName>
</protein>
<dbReference type="EMBL" id="CP046147">
    <property type="protein sequence ID" value="WFG39469.1"/>
    <property type="molecule type" value="Genomic_DNA"/>
</dbReference>
<dbReference type="PANTHER" id="PTHR44591:SF3">
    <property type="entry name" value="RESPONSE REGULATORY DOMAIN-CONTAINING PROTEIN"/>
    <property type="match status" value="1"/>
</dbReference>
<dbReference type="GO" id="GO:0000160">
    <property type="term" value="P:phosphorelay signal transduction system"/>
    <property type="evidence" value="ECO:0007669"/>
    <property type="project" value="InterPro"/>
</dbReference>
<dbReference type="InterPro" id="IPR050595">
    <property type="entry name" value="Bact_response_regulator"/>
</dbReference>
<dbReference type="RefSeq" id="WP_342823194.1">
    <property type="nucleotide sequence ID" value="NZ_CP046146.1"/>
</dbReference>
<dbReference type="Proteomes" id="UP001219901">
    <property type="component" value="Chromosome"/>
</dbReference>
<dbReference type="Gene3D" id="3.40.50.2300">
    <property type="match status" value="1"/>
</dbReference>
<dbReference type="InterPro" id="IPR011006">
    <property type="entry name" value="CheY-like_superfamily"/>
</dbReference>
<dbReference type="Proteomes" id="UP001321249">
    <property type="component" value="Unassembled WGS sequence"/>
</dbReference>
<dbReference type="EMBL" id="WMBE01000001">
    <property type="protein sequence ID" value="MDG0865800.1"/>
    <property type="molecule type" value="Genomic_DNA"/>
</dbReference>
<dbReference type="PANTHER" id="PTHR44591">
    <property type="entry name" value="STRESS RESPONSE REGULATOR PROTEIN 1"/>
    <property type="match status" value="1"/>
</dbReference>